<dbReference type="PIRSF" id="PIRSF001549">
    <property type="entry name" value="His-tRNA_synth"/>
    <property type="match status" value="1"/>
</dbReference>
<evidence type="ECO:0000259" key="2">
    <source>
        <dbReference type="Pfam" id="PF13393"/>
    </source>
</evidence>
<dbReference type="Proteomes" id="UP001223743">
    <property type="component" value="Unassembled WGS sequence"/>
</dbReference>
<keyword evidence="1" id="KW-0368">Histidine biosynthesis</keyword>
<evidence type="ECO:0000256" key="1">
    <source>
        <dbReference type="ARBA" id="ARBA00023102"/>
    </source>
</evidence>
<dbReference type="PANTHER" id="PTHR43707:SF1">
    <property type="entry name" value="HISTIDINE--TRNA LIGASE, MITOCHONDRIAL-RELATED"/>
    <property type="match status" value="1"/>
</dbReference>
<sequence length="369" mass="39059">MTVDTGPLRILLSEAGYRFVDPPILSDAAVFLEVAGEDLRRRLYMTSGPDGRELCLRPEFTIPVCLHHLASGDAHRVADYAYIGPVFRHRAGASGEFHQAGVESFGRTDRVTADGDVLALAIDAANLYGVANADVRIGDSLLFSAVIDALGIAPGWKRRLSRAFGDPARLAAAVERVSGGTAAGAPAHAGFLAALDGTDHAAAHRIVEDLLAIAGIRSVGGRTAGEIADRFLEQSSLAAGGGLDARARSAIERFLAIEGRPDSALAALRSFAAEEKLEIAGVLDAFEKRSEGLARRGIDFSRLHFSAGFGRRLDYYSGFVFEIHDPEGTAGQPVIGGGRYDRLLPALGARTSVPAVGFALWLDRVKVTS</sequence>
<evidence type="ECO:0000313" key="3">
    <source>
        <dbReference type="EMBL" id="MDQ0515770.1"/>
    </source>
</evidence>
<reference evidence="3 4" key="1">
    <citation type="submission" date="2023-07" db="EMBL/GenBank/DDBJ databases">
        <title>Genomic Encyclopedia of Type Strains, Phase IV (KMG-IV): sequencing the most valuable type-strain genomes for metagenomic binning, comparative biology and taxonomic classification.</title>
        <authorList>
            <person name="Goeker M."/>
        </authorList>
    </citation>
    <scope>NUCLEOTIDE SEQUENCE [LARGE SCALE GENOMIC DNA]</scope>
    <source>
        <strain evidence="3 4">B1-1</strain>
    </source>
</reference>
<evidence type="ECO:0000313" key="4">
    <source>
        <dbReference type="Proteomes" id="UP001223743"/>
    </source>
</evidence>
<dbReference type="NCBIfam" id="NF008953">
    <property type="entry name" value="PRK12295.1-6"/>
    <property type="match status" value="1"/>
</dbReference>
<dbReference type="PANTHER" id="PTHR43707">
    <property type="entry name" value="HISTIDYL-TRNA SYNTHETASE"/>
    <property type="match status" value="1"/>
</dbReference>
<keyword evidence="3" id="KW-0328">Glycosyltransferase</keyword>
<dbReference type="GO" id="GO:0016757">
    <property type="term" value="F:glycosyltransferase activity"/>
    <property type="evidence" value="ECO:0007669"/>
    <property type="project" value="UniProtKB-KW"/>
</dbReference>
<keyword evidence="4" id="KW-1185">Reference proteome</keyword>
<dbReference type="Gene3D" id="3.30.930.10">
    <property type="entry name" value="Bira Bifunctional Protein, Domain 2"/>
    <property type="match status" value="1"/>
</dbReference>
<dbReference type="SUPFAM" id="SSF55681">
    <property type="entry name" value="Class II aaRS and biotin synthetases"/>
    <property type="match status" value="1"/>
</dbReference>
<keyword evidence="1" id="KW-0028">Amino-acid biosynthesis</keyword>
<comment type="caution">
    <text evidence="3">The sequence shown here is derived from an EMBL/GenBank/DDBJ whole genome shotgun (WGS) entry which is preliminary data.</text>
</comment>
<dbReference type="EMBL" id="JAUSWJ010000001">
    <property type="protein sequence ID" value="MDQ0515770.1"/>
    <property type="molecule type" value="Genomic_DNA"/>
</dbReference>
<proteinExistence type="predicted"/>
<dbReference type="InterPro" id="IPR045864">
    <property type="entry name" value="aa-tRNA-synth_II/BPL/LPL"/>
</dbReference>
<name>A0ABU0M479_9HYPH</name>
<gene>
    <name evidence="3" type="ORF">QO015_001383</name>
</gene>
<dbReference type="RefSeq" id="WP_266280522.1">
    <property type="nucleotide sequence ID" value="NZ_JAPKNF010000001.1"/>
</dbReference>
<feature type="domain" description="Class II Histidinyl-tRNA synthetase (HisRS)-like catalytic core" evidence="2">
    <location>
        <begin position="235"/>
        <end position="365"/>
    </location>
</feature>
<dbReference type="InterPro" id="IPR041715">
    <property type="entry name" value="HisRS-like_core"/>
</dbReference>
<dbReference type="InterPro" id="IPR004516">
    <property type="entry name" value="HisRS/HisZ"/>
</dbReference>
<accession>A0ABU0M479</accession>
<organism evidence="3 4">
    <name type="scientific">Kaistia geumhonensis</name>
    <dbReference type="NCBI Taxonomy" id="410839"/>
    <lineage>
        <taxon>Bacteria</taxon>
        <taxon>Pseudomonadati</taxon>
        <taxon>Pseudomonadota</taxon>
        <taxon>Alphaproteobacteria</taxon>
        <taxon>Hyphomicrobiales</taxon>
        <taxon>Kaistiaceae</taxon>
        <taxon>Kaistia</taxon>
    </lineage>
</organism>
<dbReference type="Pfam" id="PF13393">
    <property type="entry name" value="tRNA-synt_His"/>
    <property type="match status" value="2"/>
</dbReference>
<keyword evidence="3" id="KW-0808">Transferase</keyword>
<protein>
    <submittedName>
        <fullName evidence="3">ATP phosphoribosyltransferase regulatory subunit</fullName>
    </submittedName>
</protein>
<feature type="domain" description="Class II Histidinyl-tRNA synthetase (HisRS)-like catalytic core" evidence="2">
    <location>
        <begin position="11"/>
        <end position="180"/>
    </location>
</feature>